<dbReference type="RefSeq" id="WP_071628611.1">
    <property type="nucleotide sequence ID" value="NZ_CP022375.1"/>
</dbReference>
<dbReference type="GO" id="GO:0031177">
    <property type="term" value="F:phosphopantetheine binding"/>
    <property type="evidence" value="ECO:0007669"/>
    <property type="project" value="TreeGrafter"/>
</dbReference>
<dbReference type="Gene3D" id="3.30.559.30">
    <property type="entry name" value="Nonribosomal peptide synthetase, condensation domain"/>
    <property type="match status" value="1"/>
</dbReference>
<evidence type="ECO:0000256" key="2">
    <source>
        <dbReference type="ARBA" id="ARBA00022553"/>
    </source>
</evidence>
<dbReference type="Gene3D" id="3.40.50.1820">
    <property type="entry name" value="alpha/beta hydrolase"/>
    <property type="match status" value="1"/>
</dbReference>
<proteinExistence type="predicted"/>
<evidence type="ECO:0000313" key="4">
    <source>
        <dbReference type="EMBL" id="AXH29323.1"/>
    </source>
</evidence>
<dbReference type="PROSITE" id="PS50075">
    <property type="entry name" value="CARRIER"/>
    <property type="match status" value="2"/>
</dbReference>
<dbReference type="SUPFAM" id="SSF52777">
    <property type="entry name" value="CoA-dependent acyltransferases"/>
    <property type="match status" value="2"/>
</dbReference>
<dbReference type="Pfam" id="PF00975">
    <property type="entry name" value="Thioesterase"/>
    <property type="match status" value="1"/>
</dbReference>
<feature type="domain" description="Carrier" evidence="3">
    <location>
        <begin position="1570"/>
        <end position="1645"/>
    </location>
</feature>
<dbReference type="InterPro" id="IPR020845">
    <property type="entry name" value="AMP-binding_CS"/>
</dbReference>
<dbReference type="GO" id="GO:0044550">
    <property type="term" value="P:secondary metabolite biosynthetic process"/>
    <property type="evidence" value="ECO:0007669"/>
    <property type="project" value="TreeGrafter"/>
</dbReference>
<accession>A0A345JPS7</accession>
<dbReference type="Pfam" id="PF00550">
    <property type="entry name" value="PP-binding"/>
    <property type="match status" value="2"/>
</dbReference>
<dbReference type="InterPro" id="IPR023213">
    <property type="entry name" value="CAT-like_dom_sf"/>
</dbReference>
<sequence>MYSNIIDHIQAVNQTQRAFPQGKTIHQLFEEQVAKTPDNIAVVFEDKQLTYKELNQKSNQLARYIKDKYKSITNQELQPDTLIALYLDRSLEMIISILAVLKAAAAYVPISPDFPSDRTKYILEDTNSTILLSQAHLIDKLSEVAQDIEIIATDSHEFQNYAKDNLNTNVQPNNLAYVIYTSGTTGKPKGVMIEHYSFVSFIKLFSEKIKTNNGLNLLSLTNIVFDIFGLEYALPLLNGYKLILSSADKITDEQIVQSNIIQQTPKVISNLCQIHKGKFHDKTLLFGGEKAANNEVKVFLEEFKYVYNVYGPAETTIWSSIKEVDSSTKSSVIGTPLFNEKLYVLDNNLFPSPIGVPGELYIGGVGLARGYLNLPQLTKERFINNPFATPDDIAKGYTRLYKTGDICKWLANGEIEYIGRNDFQVKLRGFRIELGEIENVISAIDNIKQSCVLVKDEVLVAYYVSDIEIDETAIKDHLAKKLPEYMIPSFYMKLESFPLTINGKLDRRALPKIEIINKDGYTPPSTASEKLLCKIWQQCLNIDKVGITDNFFNIGGSSITSIKISFLLSKHFNKNIHLKDIFQYPTIKQLDVRIKNIDDNNIIIPKASGDSFDLSFAQQRLLFIELFEGKTNAYHIPILIKLSQGINIPALDSALRAVIQRHSMLRTAYKQKDDGSLQQFIVNQGPQIIYRNCSDNSELQQSLAKDVNTPFDLMNDIPVRIRFYSYQEEYLLLLNIHHIAVDAWSLDIISNDLLEYYEHYANNKKLCLEPIDIEYKDFAVWKNKYLSSDILEKQLAYWQNKLSAFESLDLPLDKERTQQLDLKGEDIYFKLDKELSFSLKKLSKRTNNTLYNILLAGFFIFLNKYTQKNDLIIGTPNASRDFPQLQNIVGFFINNIIFRQNIETNKTAANLVKDIRNNFIEMQFYQDTPFDEIVSHLNVEKDTSRHPIFQVMFSVQNFKVKNSQDMQKYFEFQNISDIYKVAKFDLTCLIDDSGDEIVGIMNYATSLFEKNTIERFINHYKNILKQVVSCYDSKNINQYQILDEAEHNQIIYKWNQTQRAFPQDKTIHQLFEEQVAKTPDNIALVFEDKQLTYKELNQRSNQLARYIKDKYRSITNQQLQQDTLIALYLDRSLEMIISILAVLKAAAAYVPISPDFPSDRTKYILEDTNATILLSQTHLINKLKEVAQDVEIIATDSQQFQNYAKDNLNTNVQPNNLAYVIYTSGTTGKPKGVMIEHISVINTVSNIFDIYGSNESKINIGFYASYIFDVSVSEIFSTILYGNILHIYNESTRLDSNILSNYLIDNSIHYTFLPPVVLSILPMDKVYPSLKGIIVAGEPCNHKTALFWKDKVNLYNYYGPTETAIYAAGKQINDTKVNNIGKPLFNTKLYILDNNLLPLPIGVPGELYIGGAGLARGYLNLPQLTKERFIDNPFATPDDIAKGYTRLYKTGDICKWLANGEIEYIGRNDFQVKLRGFRIELGEIENVISAIDNIKQSCVLVKDETLVAYYVADKSIDESVIKDHLAKKLPEYMIPSFYMKLESFPLTINGKLDRRALPKIEIINKDGYTPPSTASEKLLCKIWQQCLNIDKVGITDNFFNIGGSSIKAIQTTYQMSKALATEFSVADLFRYKTIQSLLNNVSNNKFQLIKYYSNNISNKPKMIFIHPAFGGCEMYQDFIDRLANDYNCIGIDNYNIYNEDKIDNLSQLSSLYINQLNLSKDETVYMFGWSLGGVIAVEMAYQLEKQGFKNIKAIILDSHFSTGRVFEHHPQFDPKKGGKIIDEVIKKIVANLDQKHINRVLSAKDTEFKLGQSAPSGKLKHTEICFFRAMDNLGYKVKDNNLGKYSKNFGFIPITGDHMQLMAQIIKNWHNYQSSFTNFDFSLHYQPIQISRNAILRLIKTYKKTTLFVCTTIIASSAYVLELFDFVIEPITLVLA</sequence>
<dbReference type="NCBIfam" id="NF003417">
    <property type="entry name" value="PRK04813.1"/>
    <property type="match status" value="2"/>
</dbReference>
<evidence type="ECO:0000259" key="3">
    <source>
        <dbReference type="PROSITE" id="PS50075"/>
    </source>
</evidence>
<dbReference type="Proteomes" id="UP000253862">
    <property type="component" value="Chromosome"/>
</dbReference>
<dbReference type="EMBL" id="CP022375">
    <property type="protein sequence ID" value="AXH29323.1"/>
    <property type="molecule type" value="Genomic_DNA"/>
</dbReference>
<dbReference type="Gene3D" id="3.40.50.980">
    <property type="match status" value="4"/>
</dbReference>
<protein>
    <submittedName>
        <fullName evidence="4">Non-ribosomal peptide synthetase</fullName>
    </submittedName>
</protein>
<dbReference type="InterPro" id="IPR010071">
    <property type="entry name" value="AA_adenyl_dom"/>
</dbReference>
<dbReference type="InterPro" id="IPR025110">
    <property type="entry name" value="AMP-bd_C"/>
</dbReference>
<dbReference type="SUPFAM" id="SSF56801">
    <property type="entry name" value="Acetyl-CoA synthetase-like"/>
    <property type="match status" value="2"/>
</dbReference>
<dbReference type="CDD" id="cd19531">
    <property type="entry name" value="LCL_NRPS-like"/>
    <property type="match status" value="1"/>
</dbReference>
<reference evidence="4 5" key="1">
    <citation type="submission" date="2017-07" db="EMBL/GenBank/DDBJ databases">
        <title>Complete genome sequences and comparative analysis of the novel pathogen Francisella opportunistica.</title>
        <authorList>
            <person name="Dietrich E.A."/>
            <person name="Kingry L.C."/>
            <person name="Petersen J.M."/>
        </authorList>
    </citation>
    <scope>NUCLEOTIDE SEQUENCE [LARGE SCALE GENOMIC DNA]</scope>
    <source>
        <strain evidence="4 5">14-2155</strain>
    </source>
</reference>
<dbReference type="Gene3D" id="2.30.38.10">
    <property type="entry name" value="Luciferase, Domain 3"/>
    <property type="match status" value="2"/>
</dbReference>
<dbReference type="InterPro" id="IPR001242">
    <property type="entry name" value="Condensation_dom"/>
</dbReference>
<dbReference type="SUPFAM" id="SSF47336">
    <property type="entry name" value="ACP-like"/>
    <property type="match status" value="2"/>
</dbReference>
<dbReference type="GO" id="GO:0005737">
    <property type="term" value="C:cytoplasm"/>
    <property type="evidence" value="ECO:0007669"/>
    <property type="project" value="TreeGrafter"/>
</dbReference>
<keyword evidence="1" id="KW-0596">Phosphopantetheine</keyword>
<dbReference type="Pfam" id="PF00668">
    <property type="entry name" value="Condensation"/>
    <property type="match status" value="1"/>
</dbReference>
<keyword evidence="2" id="KW-0597">Phosphoprotein</keyword>
<dbReference type="PROSITE" id="PS00455">
    <property type="entry name" value="AMP_BINDING"/>
    <property type="match status" value="2"/>
</dbReference>
<feature type="domain" description="Carrier" evidence="3">
    <location>
        <begin position="523"/>
        <end position="598"/>
    </location>
</feature>
<dbReference type="SUPFAM" id="SSF53474">
    <property type="entry name" value="alpha/beta-Hydrolases"/>
    <property type="match status" value="1"/>
</dbReference>
<evidence type="ECO:0000313" key="5">
    <source>
        <dbReference type="Proteomes" id="UP000253862"/>
    </source>
</evidence>
<organism evidence="4 5">
    <name type="scientific">Francisella opportunistica</name>
    <dbReference type="NCBI Taxonomy" id="2016517"/>
    <lineage>
        <taxon>Bacteria</taxon>
        <taxon>Pseudomonadati</taxon>
        <taxon>Pseudomonadota</taxon>
        <taxon>Gammaproteobacteria</taxon>
        <taxon>Thiotrichales</taxon>
        <taxon>Francisellaceae</taxon>
        <taxon>Francisella</taxon>
    </lineage>
</organism>
<dbReference type="InterPro" id="IPR045851">
    <property type="entry name" value="AMP-bd_C_sf"/>
</dbReference>
<dbReference type="KEGG" id="foo:CGC45_01300"/>
<dbReference type="PANTHER" id="PTHR45527">
    <property type="entry name" value="NONRIBOSOMAL PEPTIDE SYNTHETASE"/>
    <property type="match status" value="1"/>
</dbReference>
<evidence type="ECO:0000256" key="1">
    <source>
        <dbReference type="ARBA" id="ARBA00022450"/>
    </source>
</evidence>
<dbReference type="FunFam" id="2.30.38.10:FF:000001">
    <property type="entry name" value="Non-ribosomal peptide synthetase PvdI"/>
    <property type="match status" value="2"/>
</dbReference>
<dbReference type="InterPro" id="IPR009081">
    <property type="entry name" value="PP-bd_ACP"/>
</dbReference>
<keyword evidence="5" id="KW-1185">Reference proteome</keyword>
<dbReference type="NCBIfam" id="TIGR01733">
    <property type="entry name" value="AA-adenyl-dom"/>
    <property type="match status" value="2"/>
</dbReference>
<dbReference type="Gene3D" id="3.30.559.10">
    <property type="entry name" value="Chloramphenicol acetyltransferase-like domain"/>
    <property type="match status" value="1"/>
</dbReference>
<dbReference type="InterPro" id="IPR000873">
    <property type="entry name" value="AMP-dep_synth/lig_dom"/>
</dbReference>
<dbReference type="InterPro" id="IPR001031">
    <property type="entry name" value="Thioesterase"/>
</dbReference>
<dbReference type="Pfam" id="PF00501">
    <property type="entry name" value="AMP-binding"/>
    <property type="match status" value="2"/>
</dbReference>
<dbReference type="GO" id="GO:0043041">
    <property type="term" value="P:amino acid activation for nonribosomal peptide biosynthetic process"/>
    <property type="evidence" value="ECO:0007669"/>
    <property type="project" value="TreeGrafter"/>
</dbReference>
<dbReference type="Gene3D" id="1.10.1200.10">
    <property type="entry name" value="ACP-like"/>
    <property type="match status" value="2"/>
</dbReference>
<gene>
    <name evidence="4" type="ORF">CGC43_01315</name>
</gene>
<dbReference type="FunFam" id="3.40.50.980:FF:000001">
    <property type="entry name" value="Non-ribosomal peptide synthetase"/>
    <property type="match status" value="2"/>
</dbReference>
<dbReference type="GO" id="GO:0003824">
    <property type="term" value="F:catalytic activity"/>
    <property type="evidence" value="ECO:0007669"/>
    <property type="project" value="InterPro"/>
</dbReference>
<dbReference type="Gene3D" id="3.30.300.30">
    <property type="match status" value="2"/>
</dbReference>
<dbReference type="OrthoDB" id="5618670at2"/>
<dbReference type="PANTHER" id="PTHR45527:SF1">
    <property type="entry name" value="FATTY ACID SYNTHASE"/>
    <property type="match status" value="1"/>
</dbReference>
<name>A0A345JPS7_9GAMM</name>
<dbReference type="Pfam" id="PF13193">
    <property type="entry name" value="AMP-binding_C"/>
    <property type="match status" value="2"/>
</dbReference>
<dbReference type="InterPro" id="IPR036736">
    <property type="entry name" value="ACP-like_sf"/>
</dbReference>
<dbReference type="InterPro" id="IPR029058">
    <property type="entry name" value="AB_hydrolase_fold"/>
</dbReference>